<dbReference type="InterPro" id="IPR000792">
    <property type="entry name" value="Tscrpt_reg_LuxR_C"/>
</dbReference>
<evidence type="ECO:0000256" key="3">
    <source>
        <dbReference type="ARBA" id="ARBA00023125"/>
    </source>
</evidence>
<accession>A0ABX3HWC6</accession>
<dbReference type="Pfam" id="PF00196">
    <property type="entry name" value="GerE"/>
    <property type="match status" value="1"/>
</dbReference>
<dbReference type="Pfam" id="PF00072">
    <property type="entry name" value="Response_reg"/>
    <property type="match status" value="1"/>
</dbReference>
<evidence type="ECO:0000256" key="5">
    <source>
        <dbReference type="PROSITE-ProRule" id="PRU00169"/>
    </source>
</evidence>
<feature type="domain" description="Response regulatory" evidence="7">
    <location>
        <begin position="4"/>
        <end position="120"/>
    </location>
</feature>
<dbReference type="SUPFAM" id="SSF46894">
    <property type="entry name" value="C-terminal effector domain of the bipartite response regulators"/>
    <property type="match status" value="1"/>
</dbReference>
<evidence type="ECO:0000256" key="2">
    <source>
        <dbReference type="ARBA" id="ARBA00023015"/>
    </source>
</evidence>
<evidence type="ECO:0000259" key="6">
    <source>
        <dbReference type="PROSITE" id="PS50043"/>
    </source>
</evidence>
<gene>
    <name evidence="8" type="ORF">BSK51_01390</name>
</gene>
<protein>
    <submittedName>
        <fullName evidence="8">DNA-binding response regulator</fullName>
    </submittedName>
</protein>
<keyword evidence="1 5" id="KW-0597">Phosphoprotein</keyword>
<dbReference type="PROSITE" id="PS50110">
    <property type="entry name" value="RESPONSE_REGULATORY"/>
    <property type="match status" value="1"/>
</dbReference>
<dbReference type="SMART" id="SM00448">
    <property type="entry name" value="REC"/>
    <property type="match status" value="1"/>
</dbReference>
<dbReference type="InterPro" id="IPR039420">
    <property type="entry name" value="WalR-like"/>
</dbReference>
<dbReference type="GO" id="GO:0003677">
    <property type="term" value="F:DNA binding"/>
    <property type="evidence" value="ECO:0007669"/>
    <property type="project" value="UniProtKB-KW"/>
</dbReference>
<evidence type="ECO:0000313" key="9">
    <source>
        <dbReference type="Proteomes" id="UP000187313"/>
    </source>
</evidence>
<dbReference type="InterPro" id="IPR001789">
    <property type="entry name" value="Sig_transdc_resp-reg_receiver"/>
</dbReference>
<dbReference type="InterPro" id="IPR011006">
    <property type="entry name" value="CheY-like_superfamily"/>
</dbReference>
<evidence type="ECO:0000256" key="4">
    <source>
        <dbReference type="ARBA" id="ARBA00023163"/>
    </source>
</evidence>
<dbReference type="Proteomes" id="UP000187313">
    <property type="component" value="Unassembled WGS sequence"/>
</dbReference>
<dbReference type="PROSITE" id="PS00622">
    <property type="entry name" value="HTH_LUXR_1"/>
    <property type="match status" value="1"/>
</dbReference>
<dbReference type="PROSITE" id="PS50043">
    <property type="entry name" value="HTH_LUXR_2"/>
    <property type="match status" value="1"/>
</dbReference>
<dbReference type="CDD" id="cd06170">
    <property type="entry name" value="LuxR_C_like"/>
    <property type="match status" value="1"/>
</dbReference>
<dbReference type="SMART" id="SM00421">
    <property type="entry name" value="HTH_LUXR"/>
    <property type="match status" value="1"/>
</dbReference>
<comment type="caution">
    <text evidence="8">The sequence shown here is derived from an EMBL/GenBank/DDBJ whole genome shotgun (WGS) entry which is preliminary data.</text>
</comment>
<dbReference type="PANTHER" id="PTHR43214">
    <property type="entry name" value="TWO-COMPONENT RESPONSE REGULATOR"/>
    <property type="match status" value="1"/>
</dbReference>
<dbReference type="RefSeq" id="WP_076297989.1">
    <property type="nucleotide sequence ID" value="NZ_MPTD01000001.1"/>
</dbReference>
<keyword evidence="4" id="KW-0804">Transcription</keyword>
<dbReference type="EMBL" id="MPTD01000001">
    <property type="protein sequence ID" value="OMD55834.1"/>
    <property type="molecule type" value="Genomic_DNA"/>
</dbReference>
<keyword evidence="2" id="KW-0805">Transcription regulation</keyword>
<dbReference type="InterPro" id="IPR016032">
    <property type="entry name" value="Sig_transdc_resp-reg_C-effctor"/>
</dbReference>
<evidence type="ECO:0000256" key="1">
    <source>
        <dbReference type="ARBA" id="ARBA00022553"/>
    </source>
</evidence>
<name>A0ABX3HWC6_9BACL</name>
<keyword evidence="3 8" id="KW-0238">DNA-binding</keyword>
<evidence type="ECO:0000313" key="8">
    <source>
        <dbReference type="EMBL" id="OMD55834.1"/>
    </source>
</evidence>
<proteinExistence type="predicted"/>
<dbReference type="SUPFAM" id="SSF52172">
    <property type="entry name" value="CheY-like"/>
    <property type="match status" value="1"/>
</dbReference>
<organism evidence="8 9">
    <name type="scientific">Paenibacillus odorifer</name>
    <dbReference type="NCBI Taxonomy" id="189426"/>
    <lineage>
        <taxon>Bacteria</taxon>
        <taxon>Bacillati</taxon>
        <taxon>Bacillota</taxon>
        <taxon>Bacilli</taxon>
        <taxon>Bacillales</taxon>
        <taxon>Paenibacillaceae</taxon>
        <taxon>Paenibacillus</taxon>
    </lineage>
</organism>
<dbReference type="CDD" id="cd17535">
    <property type="entry name" value="REC_NarL-like"/>
    <property type="match status" value="1"/>
</dbReference>
<dbReference type="PRINTS" id="PR00038">
    <property type="entry name" value="HTHLUXR"/>
</dbReference>
<keyword evidence="9" id="KW-1185">Reference proteome</keyword>
<dbReference type="PANTHER" id="PTHR43214:SF43">
    <property type="entry name" value="TWO-COMPONENT RESPONSE REGULATOR"/>
    <property type="match status" value="1"/>
</dbReference>
<feature type="modified residue" description="4-aspartylphosphate" evidence="5">
    <location>
        <position position="55"/>
    </location>
</feature>
<dbReference type="Gene3D" id="3.40.50.2300">
    <property type="match status" value="1"/>
</dbReference>
<sequence length="230" mass="24901">MTIGLLLVDDHAMVRRGLQVFLSTQPDIKVIGEASNGCEALERTAELHPDIILMDLHMPVMDGIETAKQLRISHPQVKIIVLTSFSDQDHVLPAIRVGIKGYLLKDIEPEALVVAIRKVHSGQVELHSAAASQLMNLMAASTPEQLNVSNSDLNGSSTTSVTITGSELLTPREQEVLDLIALGMSNKEIASKLVITEKTVKTHVSHVLGKLNLSDRTQAAIFALKSGYNS</sequence>
<reference evidence="8 9" key="1">
    <citation type="submission" date="2016-10" db="EMBL/GenBank/DDBJ databases">
        <title>Paenibacillus species isolates.</title>
        <authorList>
            <person name="Beno S.M."/>
        </authorList>
    </citation>
    <scope>NUCLEOTIDE SEQUENCE [LARGE SCALE GENOMIC DNA]</scope>
    <source>
        <strain evidence="8 9">FSL R5-0923</strain>
    </source>
</reference>
<dbReference type="InterPro" id="IPR058245">
    <property type="entry name" value="NreC/VraR/RcsB-like_REC"/>
</dbReference>
<feature type="domain" description="HTH luxR-type" evidence="6">
    <location>
        <begin position="162"/>
        <end position="227"/>
    </location>
</feature>
<evidence type="ECO:0000259" key="7">
    <source>
        <dbReference type="PROSITE" id="PS50110"/>
    </source>
</evidence>